<sequence length="250" mass="29514">MKTIKNAIVLTLLFCLVVNFSFAQQMFRVHQDNVRPSSFMEYEKVAKKFRDACIKYNVDVTWFAASTNDFKYIYVSPIENFAELDERPFAEMAEAMGDDFSDMFKEFDKHYDSHGTYILVKDSELSYMPEGVENAPSNENYRTWIYMYYKPEHAKDIREGMKAVKQMFKDKGSTRYYRVYRDGLGQTESYYLVSLSAENEIDSAKKDTANRETLGPDRWDTFNKVMKYVTRTEEYTGRMRPDMDYAPKTE</sequence>
<dbReference type="EMBL" id="VDCS01000017">
    <property type="protein sequence ID" value="TNJ41715.1"/>
    <property type="molecule type" value="Genomic_DNA"/>
</dbReference>
<feature type="signal peptide" evidence="1">
    <location>
        <begin position="1"/>
        <end position="23"/>
    </location>
</feature>
<reference evidence="2 3" key="1">
    <citation type="submission" date="2019-05" db="EMBL/GenBank/DDBJ databases">
        <title>Tamlana fucoidanivorans sp. nov., isolated from the surface of algae collected from Fujian province in China.</title>
        <authorList>
            <person name="Li J."/>
        </authorList>
    </citation>
    <scope>NUCLEOTIDE SEQUENCE [LARGE SCALE GENOMIC DNA]</scope>
    <source>
        <strain evidence="2 3">CW2-9</strain>
    </source>
</reference>
<evidence type="ECO:0000313" key="3">
    <source>
        <dbReference type="Proteomes" id="UP000308713"/>
    </source>
</evidence>
<comment type="caution">
    <text evidence="2">The sequence shown here is derived from an EMBL/GenBank/DDBJ whole genome shotgun (WGS) entry which is preliminary data.</text>
</comment>
<keyword evidence="1" id="KW-0732">Signal</keyword>
<accession>A0A5C4SE96</accession>
<proteinExistence type="predicted"/>
<evidence type="ECO:0000256" key="1">
    <source>
        <dbReference type="SAM" id="SignalP"/>
    </source>
</evidence>
<evidence type="ECO:0000313" key="2">
    <source>
        <dbReference type="EMBL" id="TNJ41715.1"/>
    </source>
</evidence>
<gene>
    <name evidence="2" type="ORF">FGF67_15655</name>
</gene>
<dbReference type="AlphaFoldDB" id="A0A5C4SE96"/>
<dbReference type="RefSeq" id="WP_139698703.1">
    <property type="nucleotide sequence ID" value="NZ_CP074074.1"/>
</dbReference>
<organism evidence="2 3">
    <name type="scientific">Allotamlana fucoidanivorans</name>
    <dbReference type="NCBI Taxonomy" id="2583814"/>
    <lineage>
        <taxon>Bacteria</taxon>
        <taxon>Pseudomonadati</taxon>
        <taxon>Bacteroidota</taxon>
        <taxon>Flavobacteriia</taxon>
        <taxon>Flavobacteriales</taxon>
        <taxon>Flavobacteriaceae</taxon>
        <taxon>Allotamlana</taxon>
    </lineage>
</organism>
<feature type="chain" id="PRO_5022810598" evidence="1">
    <location>
        <begin position="24"/>
        <end position="250"/>
    </location>
</feature>
<dbReference type="OrthoDB" id="1426903at2"/>
<dbReference type="Proteomes" id="UP000308713">
    <property type="component" value="Unassembled WGS sequence"/>
</dbReference>
<name>A0A5C4SE96_9FLAO</name>
<protein>
    <submittedName>
        <fullName evidence="2">Uncharacterized protein</fullName>
    </submittedName>
</protein>
<keyword evidence="3" id="KW-1185">Reference proteome</keyword>